<organism evidence="2 3">
    <name type="scientific">Lapidilactobacillus concavus DSM 17758</name>
    <dbReference type="NCBI Taxonomy" id="1423735"/>
    <lineage>
        <taxon>Bacteria</taxon>
        <taxon>Bacillati</taxon>
        <taxon>Bacillota</taxon>
        <taxon>Bacilli</taxon>
        <taxon>Lactobacillales</taxon>
        <taxon>Lactobacillaceae</taxon>
        <taxon>Lapidilactobacillus</taxon>
    </lineage>
</organism>
<dbReference type="EMBL" id="AZFX01000004">
    <property type="protein sequence ID" value="KRM13633.1"/>
    <property type="molecule type" value="Genomic_DNA"/>
</dbReference>
<feature type="domain" description="Abortive infection protein-like C-terminal" evidence="1">
    <location>
        <begin position="110"/>
        <end position="162"/>
    </location>
</feature>
<accession>A0A0R1W714</accession>
<evidence type="ECO:0000313" key="2">
    <source>
        <dbReference type="EMBL" id="KRM13633.1"/>
    </source>
</evidence>
<dbReference type="PATRIC" id="fig|1423735.3.peg.1131"/>
<dbReference type="AlphaFoldDB" id="A0A0R1W714"/>
<dbReference type="InterPro" id="IPR026001">
    <property type="entry name" value="Abi-like_C"/>
</dbReference>
<evidence type="ECO:0000259" key="1">
    <source>
        <dbReference type="Pfam" id="PF14355"/>
    </source>
</evidence>
<protein>
    <recommendedName>
        <fullName evidence="1">Abortive infection protein-like C-terminal domain-containing protein</fullName>
    </recommendedName>
</protein>
<dbReference type="OrthoDB" id="2290742at2"/>
<evidence type="ECO:0000313" key="3">
    <source>
        <dbReference type="Proteomes" id="UP000051315"/>
    </source>
</evidence>
<reference evidence="2 3" key="1">
    <citation type="journal article" date="2015" name="Genome Announc.">
        <title>Expanding the biotechnology potential of lactobacilli through comparative genomics of 213 strains and associated genera.</title>
        <authorList>
            <person name="Sun Z."/>
            <person name="Harris H.M."/>
            <person name="McCann A."/>
            <person name="Guo C."/>
            <person name="Argimon S."/>
            <person name="Zhang W."/>
            <person name="Yang X."/>
            <person name="Jeffery I.B."/>
            <person name="Cooney J.C."/>
            <person name="Kagawa T.F."/>
            <person name="Liu W."/>
            <person name="Song Y."/>
            <person name="Salvetti E."/>
            <person name="Wrobel A."/>
            <person name="Rasinkangas P."/>
            <person name="Parkhill J."/>
            <person name="Rea M.C."/>
            <person name="O'Sullivan O."/>
            <person name="Ritari J."/>
            <person name="Douillard F.P."/>
            <person name="Paul Ross R."/>
            <person name="Yang R."/>
            <person name="Briner A.E."/>
            <person name="Felis G.E."/>
            <person name="de Vos W.M."/>
            <person name="Barrangou R."/>
            <person name="Klaenhammer T.R."/>
            <person name="Caufield P.W."/>
            <person name="Cui Y."/>
            <person name="Zhang H."/>
            <person name="O'Toole P.W."/>
        </authorList>
    </citation>
    <scope>NUCLEOTIDE SEQUENCE [LARGE SCALE GENOMIC DNA]</scope>
    <source>
        <strain evidence="2 3">DSM 17758</strain>
    </source>
</reference>
<dbReference type="Pfam" id="PF14355">
    <property type="entry name" value="Abi_C"/>
    <property type="match status" value="1"/>
</dbReference>
<keyword evidence="3" id="KW-1185">Reference proteome</keyword>
<sequence length="304" mass="34787">MGISLIGITPWGKIMRSRNDYTDFRYRADAFLSGSIQEKSHDMLIAYNQERYGDAISMAKTMLESTCAYVFHAATGKELAVEFGRKGHSDFTINMYDGAIHTLELFENQLPNFEKSRQIIRDAASLIASISDLRNDSSSNHGGRIRSNPPSEVEALLVMEISEDLTTTMLELLHRYKYPDKENVVGSFITPEPSMKPYSSNAKSRPNRYVIDDDVWNISFELIDGIIESITINFKKFELQTAIDSEFIWNHVSDYLPNDTEYERQISENEFQYYSNVHDKFYSILVQKLNIGMIITISAFEGSL</sequence>
<dbReference type="Proteomes" id="UP000051315">
    <property type="component" value="Unassembled WGS sequence"/>
</dbReference>
<comment type="caution">
    <text evidence="2">The sequence shown here is derived from an EMBL/GenBank/DDBJ whole genome shotgun (WGS) entry which is preliminary data.</text>
</comment>
<proteinExistence type="predicted"/>
<gene>
    <name evidence="2" type="ORF">FC15_GL001087</name>
</gene>
<name>A0A0R1W714_9LACO</name>